<feature type="domain" description="Reverse transcriptase" evidence="1">
    <location>
        <begin position="1"/>
        <end position="97"/>
    </location>
</feature>
<dbReference type="Pfam" id="PF08388">
    <property type="entry name" value="GIIM"/>
    <property type="match status" value="1"/>
</dbReference>
<keyword evidence="2" id="KW-0548">Nucleotidyltransferase</keyword>
<dbReference type="InterPro" id="IPR051083">
    <property type="entry name" value="GrpII_Intron_Splice-Mob/Def"/>
</dbReference>
<accession>C1BCP4</accession>
<dbReference type="PANTHER" id="PTHR34047:SF8">
    <property type="entry name" value="PROTEIN YKFC"/>
    <property type="match status" value="1"/>
</dbReference>
<dbReference type="HOGENOM" id="CLU_013584_15_0_11"/>
<proteinExistence type="predicted"/>
<dbReference type="KEGG" id="rop:ROP_pROB01-01390"/>
<dbReference type="PATRIC" id="fig|632772.20.peg.7857"/>
<name>C1BCP4_RHOOB</name>
<geneLocation type="plasmid" evidence="2 3">
    <name>pROB01</name>
</geneLocation>
<dbReference type="PANTHER" id="PTHR34047">
    <property type="entry name" value="NUCLEAR INTRON MATURASE 1, MITOCHONDRIAL-RELATED"/>
    <property type="match status" value="1"/>
</dbReference>
<dbReference type="AlphaFoldDB" id="C1BCP4"/>
<gene>
    <name evidence="2" type="ordered locus">ROP_pROB01-01390</name>
</gene>
<dbReference type="SMR" id="C1BCP4"/>
<evidence type="ECO:0000259" key="1">
    <source>
        <dbReference type="PROSITE" id="PS50878"/>
    </source>
</evidence>
<dbReference type="SUPFAM" id="SSF56672">
    <property type="entry name" value="DNA/RNA polymerases"/>
    <property type="match status" value="1"/>
</dbReference>
<reference evidence="2 3" key="1">
    <citation type="submission" date="2009-03" db="EMBL/GenBank/DDBJ databases">
        <title>Comparison of the complete genome sequences of Rhodococcus erythropolis PR4 and Rhodococcus opacus B4.</title>
        <authorList>
            <person name="Takarada H."/>
            <person name="Sekine M."/>
            <person name="Hosoyama A."/>
            <person name="Yamada R."/>
            <person name="Fujisawa T."/>
            <person name="Omata S."/>
            <person name="Shimizu A."/>
            <person name="Tsukatani N."/>
            <person name="Tanikawa S."/>
            <person name="Fujita N."/>
            <person name="Harayama S."/>
        </authorList>
    </citation>
    <scope>NUCLEOTIDE SEQUENCE [LARGE SCALE GENOMIC DNA]</scope>
    <source>
        <strain evidence="2 3">B4</strain>
        <plasmid evidence="2 3">pROB01</plasmid>
    </source>
</reference>
<dbReference type="EMBL" id="AP011116">
    <property type="protein sequence ID" value="BAH55638.1"/>
    <property type="molecule type" value="Genomic_DNA"/>
</dbReference>
<keyword evidence="2" id="KW-0695">RNA-directed DNA polymerase</keyword>
<protein>
    <submittedName>
        <fullName evidence="2">Putative RNA-directed DNA polymerase</fullName>
    </submittedName>
</protein>
<dbReference type="PROSITE" id="PS50878">
    <property type="entry name" value="RT_POL"/>
    <property type="match status" value="1"/>
</dbReference>
<dbReference type="InterPro" id="IPR043502">
    <property type="entry name" value="DNA/RNA_pol_sf"/>
</dbReference>
<dbReference type="Pfam" id="PF00078">
    <property type="entry name" value="RVT_1"/>
    <property type="match status" value="1"/>
</dbReference>
<keyword evidence="2" id="KW-0808">Transferase</keyword>
<dbReference type="Proteomes" id="UP000002212">
    <property type="component" value="Plasmid pROB01"/>
</dbReference>
<dbReference type="InterPro" id="IPR013597">
    <property type="entry name" value="Mat_intron_G2"/>
</dbReference>
<organism evidence="2 3">
    <name type="scientific">Rhodococcus opacus (strain B4)</name>
    <dbReference type="NCBI Taxonomy" id="632772"/>
    <lineage>
        <taxon>Bacteria</taxon>
        <taxon>Bacillati</taxon>
        <taxon>Actinomycetota</taxon>
        <taxon>Actinomycetes</taxon>
        <taxon>Mycobacteriales</taxon>
        <taxon>Nocardiaceae</taxon>
        <taxon>Rhodococcus</taxon>
    </lineage>
</organism>
<evidence type="ECO:0000313" key="3">
    <source>
        <dbReference type="Proteomes" id="UP000002212"/>
    </source>
</evidence>
<keyword evidence="2" id="KW-0614">Plasmid</keyword>
<sequence>MLANIALSVLDAHFCAKWDSHGSAYRREVHRKRGGATYRIVRYADDFVIMVVGTKAHADALWDEVADVIAPLGLRLSAEKSRVCHLDEGFDFLGFRIQRRRRKGTNKMSVYTYPSKKALLSIMAKVRALTKRARHHGLADLLGRLNPVLRGWCAYFRHGVSKATFGYLDAFAWHRVTQWLLKRHKRITWADLYRRFLTGRPGNRPQENGIIMFDTTTVPITRYRWRASNIPTPWTSRAETLVPA</sequence>
<dbReference type="InterPro" id="IPR000477">
    <property type="entry name" value="RT_dom"/>
</dbReference>
<evidence type="ECO:0000313" key="2">
    <source>
        <dbReference type="EMBL" id="BAH55638.1"/>
    </source>
</evidence>
<dbReference type="GO" id="GO:0003964">
    <property type="term" value="F:RNA-directed DNA polymerase activity"/>
    <property type="evidence" value="ECO:0007669"/>
    <property type="project" value="UniProtKB-KW"/>
</dbReference>